<gene>
    <name evidence="2" type="ORF">QE417_002159</name>
</gene>
<dbReference type="RefSeq" id="WP_311949850.1">
    <property type="nucleotide sequence ID" value="NZ_JAVLVU010000001.1"/>
</dbReference>
<dbReference type="EMBL" id="JAVLVU010000001">
    <property type="protein sequence ID" value="MDT3403087.1"/>
    <property type="molecule type" value="Genomic_DNA"/>
</dbReference>
<sequence>MKKTFLLFAIALTFSATKTFAQNYNTALGVGVDFGTGTTLVGPSIKHFFSRNDAIQADVLFSKGYTWIGAYYEYQESFRYAKQLQWYLGLGPQVALTDDRSVWFLRPTAGLDYKVAGAPISLAIDWRPRVRLSDGGSNFQAGRFGFGFRFAF</sequence>
<reference evidence="3" key="1">
    <citation type="submission" date="2023-07" db="EMBL/GenBank/DDBJ databases">
        <title>Functional and genomic diversity of the sorghum phyllosphere microbiome.</title>
        <authorList>
            <person name="Shade A."/>
        </authorList>
    </citation>
    <scope>NUCLEOTIDE SEQUENCE [LARGE SCALE GENOMIC DNA]</scope>
    <source>
        <strain evidence="3">SORGH_AS_0422</strain>
    </source>
</reference>
<feature type="signal peptide" evidence="1">
    <location>
        <begin position="1"/>
        <end position="21"/>
    </location>
</feature>
<accession>A0ABU3GVT9</accession>
<feature type="chain" id="PRO_5046944014" description="Outer membrane protein beta-barrel domain-containing protein" evidence="1">
    <location>
        <begin position="22"/>
        <end position="152"/>
    </location>
</feature>
<keyword evidence="1" id="KW-0732">Signal</keyword>
<name>A0ABU3GVT9_9SPHI</name>
<evidence type="ECO:0008006" key="4">
    <source>
        <dbReference type="Google" id="ProtNLM"/>
    </source>
</evidence>
<organism evidence="2 3">
    <name type="scientific">Mucilaginibacter terrae</name>
    <dbReference type="NCBI Taxonomy" id="1955052"/>
    <lineage>
        <taxon>Bacteria</taxon>
        <taxon>Pseudomonadati</taxon>
        <taxon>Bacteroidota</taxon>
        <taxon>Sphingobacteriia</taxon>
        <taxon>Sphingobacteriales</taxon>
        <taxon>Sphingobacteriaceae</taxon>
        <taxon>Mucilaginibacter</taxon>
    </lineage>
</organism>
<evidence type="ECO:0000256" key="1">
    <source>
        <dbReference type="SAM" id="SignalP"/>
    </source>
</evidence>
<keyword evidence="3" id="KW-1185">Reference proteome</keyword>
<proteinExistence type="predicted"/>
<evidence type="ECO:0000313" key="2">
    <source>
        <dbReference type="EMBL" id="MDT3403087.1"/>
    </source>
</evidence>
<comment type="caution">
    <text evidence="2">The sequence shown here is derived from an EMBL/GenBank/DDBJ whole genome shotgun (WGS) entry which is preliminary data.</text>
</comment>
<evidence type="ECO:0000313" key="3">
    <source>
        <dbReference type="Proteomes" id="UP001258315"/>
    </source>
</evidence>
<protein>
    <recommendedName>
        <fullName evidence="4">Outer membrane protein beta-barrel domain-containing protein</fullName>
    </recommendedName>
</protein>
<dbReference type="Proteomes" id="UP001258315">
    <property type="component" value="Unassembled WGS sequence"/>
</dbReference>